<gene>
    <name evidence="5" type="ORF">PCL_09429</name>
    <name evidence="2" type="ORF">Purlil1_10626</name>
    <name evidence="3" type="ORF">VFPBJ_05202</name>
    <name evidence="4" type="ORF">VFPFJ_07449</name>
</gene>
<reference evidence="2 8" key="5">
    <citation type="journal article" date="2024" name="Microbiol. Resour. Announc.">
        <title>Genome annotations for the ascomycete fungi Trichoderma harzianum, Trichoderma aggressivum, and Purpureocillium lilacinum.</title>
        <authorList>
            <person name="Beijen E.P.W."/>
            <person name="Ohm R.A."/>
        </authorList>
    </citation>
    <scope>NUCLEOTIDE SEQUENCE [LARGE SCALE GENOMIC DNA]</scope>
    <source>
        <strain evidence="2 8">CBS 150709</strain>
    </source>
</reference>
<dbReference type="EMBL" id="LCWV01000004">
    <property type="protein sequence ID" value="PWI74153.1"/>
    <property type="molecule type" value="Genomic_DNA"/>
</dbReference>
<evidence type="ECO:0000313" key="3">
    <source>
        <dbReference type="EMBL" id="OAQ79617.1"/>
    </source>
</evidence>
<dbReference type="EMBL" id="LSBH01000004">
    <property type="protein sequence ID" value="OAQ79617.1"/>
    <property type="molecule type" value="Genomic_DNA"/>
</dbReference>
<dbReference type="EMBL" id="LSBI01000006">
    <property type="protein sequence ID" value="OAQ88984.1"/>
    <property type="molecule type" value="Genomic_DNA"/>
</dbReference>
<reference evidence="5 7" key="2">
    <citation type="journal article" date="2016" name="Front. Microbiol.">
        <title>Genome and transcriptome sequences reveal the specific parasitism of the nematophagous Purpureocillium lilacinum 36-1.</title>
        <authorList>
            <person name="Xie J."/>
            <person name="Li S."/>
            <person name="Mo C."/>
            <person name="Xiao X."/>
            <person name="Peng D."/>
            <person name="Wang G."/>
            <person name="Xiao Y."/>
        </authorList>
    </citation>
    <scope>NUCLEOTIDE SEQUENCE [LARGE SCALE GENOMIC DNA]</scope>
    <source>
        <strain evidence="5 7">36-1</strain>
    </source>
</reference>
<dbReference type="KEGG" id="plj:28889573"/>
<reference evidence="3 6" key="3">
    <citation type="submission" date="2016-01" db="EMBL/GenBank/DDBJ databases">
        <title>Biosynthesis of antibiotic leucinostatins and their inhibition on Phytophthora in bio-control Purpureocillium lilacinum.</title>
        <authorList>
            <person name="Wang G."/>
            <person name="Liu Z."/>
            <person name="Lin R."/>
            <person name="Li E."/>
            <person name="Mao Z."/>
            <person name="Ling J."/>
            <person name="Yin W."/>
            <person name="Xie B."/>
        </authorList>
    </citation>
    <scope>NUCLEOTIDE SEQUENCE [LARGE SCALE GENOMIC DNA]</scope>
    <source>
        <strain evidence="3">PLBJ-1</strain>
        <strain evidence="4">PLFJ-1</strain>
    </source>
</reference>
<dbReference type="PANTHER" id="PTHR35605">
    <property type="entry name" value="ECP2 EFFECTOR PROTEIN DOMAIN-CONTAINING PROTEIN-RELATED"/>
    <property type="match status" value="1"/>
</dbReference>
<dbReference type="EMBL" id="JAWRVI010000056">
    <property type="protein sequence ID" value="KAK4083389.1"/>
    <property type="molecule type" value="Genomic_DNA"/>
</dbReference>
<dbReference type="Proteomes" id="UP000245956">
    <property type="component" value="Unassembled WGS sequence"/>
</dbReference>
<evidence type="ECO:0000313" key="8">
    <source>
        <dbReference type="Proteomes" id="UP001287286"/>
    </source>
</evidence>
<proteinExistence type="predicted"/>
<feature type="region of interest" description="Disordered" evidence="1">
    <location>
        <begin position="1"/>
        <end position="30"/>
    </location>
</feature>
<reference evidence="2" key="4">
    <citation type="submission" date="2023-11" db="EMBL/GenBank/DDBJ databases">
        <authorList>
            <person name="Beijen E."/>
            <person name="Ohm R.A."/>
        </authorList>
    </citation>
    <scope>NUCLEOTIDE SEQUENCE</scope>
    <source>
        <strain evidence="2">CBS 150709</strain>
    </source>
</reference>
<dbReference type="Proteomes" id="UP001287286">
    <property type="component" value="Unassembled WGS sequence"/>
</dbReference>
<evidence type="ECO:0000313" key="6">
    <source>
        <dbReference type="Proteomes" id="UP000078240"/>
    </source>
</evidence>
<reference evidence="5" key="1">
    <citation type="submission" date="2015-05" db="EMBL/GenBank/DDBJ databases">
        <authorList>
            <person name="Wang D.B."/>
            <person name="Wang M."/>
        </authorList>
    </citation>
    <scope>NUCLEOTIDE SEQUENCE</scope>
    <source>
        <strain evidence="5">36-1</strain>
    </source>
</reference>
<keyword evidence="8" id="KW-1185">Reference proteome</keyword>
<evidence type="ECO:0000313" key="5">
    <source>
        <dbReference type="EMBL" id="PWI74153.1"/>
    </source>
</evidence>
<dbReference type="STRING" id="33203.A0A179GNW9"/>
<dbReference type="AlphaFoldDB" id="A0A179GNW9"/>
<accession>A0A179GNW9</accession>
<evidence type="ECO:0000313" key="4">
    <source>
        <dbReference type="EMBL" id="OAQ88984.1"/>
    </source>
</evidence>
<dbReference type="GeneID" id="28889573"/>
<sequence>MVLGALSQGSPDSLQPRDPDAPSGPDVKWTVPPEDVEILQWTEPAFKAEEKAKSGGLIEDVLDKMLNVKPNWRYAYKLDRKRQPKKISSTVRCGGWRSGDMHRIEHLISVLRRPSAPPRYSLNAGKCARIACEENASITWCNDTSESESVEDWRIADSAQHLVNMCRGPVRGVSGRNIEVDGWSTYIGGESCNWLSDTRPREL</sequence>
<protein>
    <submittedName>
        <fullName evidence="3">Uncharacterized protein</fullName>
    </submittedName>
</protein>
<evidence type="ECO:0000256" key="1">
    <source>
        <dbReference type="SAM" id="MobiDB-lite"/>
    </source>
</evidence>
<comment type="caution">
    <text evidence="3">The sequence shown here is derived from an EMBL/GenBank/DDBJ whole genome shotgun (WGS) entry which is preliminary data.</text>
</comment>
<evidence type="ECO:0000313" key="2">
    <source>
        <dbReference type="EMBL" id="KAK4083389.1"/>
    </source>
</evidence>
<name>A0A179GNW9_PURLI</name>
<dbReference type="Proteomes" id="UP000078240">
    <property type="component" value="Unassembled WGS sequence"/>
</dbReference>
<evidence type="ECO:0000313" key="7">
    <source>
        <dbReference type="Proteomes" id="UP000245956"/>
    </source>
</evidence>
<dbReference type="Proteomes" id="UP000078340">
    <property type="component" value="Unassembled WGS sequence"/>
</dbReference>
<dbReference type="PANTHER" id="PTHR35605:SF1">
    <property type="entry name" value="ECP2 EFFECTOR PROTEIN DOMAIN-CONTAINING PROTEIN-RELATED"/>
    <property type="match status" value="1"/>
</dbReference>
<organism evidence="3 6">
    <name type="scientific">Purpureocillium lilacinum</name>
    <name type="common">Paecilomyces lilacinus</name>
    <dbReference type="NCBI Taxonomy" id="33203"/>
    <lineage>
        <taxon>Eukaryota</taxon>
        <taxon>Fungi</taxon>
        <taxon>Dikarya</taxon>
        <taxon>Ascomycota</taxon>
        <taxon>Pezizomycotina</taxon>
        <taxon>Sordariomycetes</taxon>
        <taxon>Hypocreomycetidae</taxon>
        <taxon>Hypocreales</taxon>
        <taxon>Ophiocordycipitaceae</taxon>
        <taxon>Purpureocillium</taxon>
    </lineage>
</organism>